<dbReference type="EMBL" id="CP097118">
    <property type="protein sequence ID" value="USS87430.1"/>
    <property type="molecule type" value="Genomic_DNA"/>
</dbReference>
<comment type="caution">
    <text evidence="3">Lacks conserved residue(s) required for the propagation of feature annotation.</text>
</comment>
<feature type="domain" description="MsrB" evidence="4">
    <location>
        <begin position="3"/>
        <end position="126"/>
    </location>
</feature>
<dbReference type="PANTHER" id="PTHR10173">
    <property type="entry name" value="METHIONINE SULFOXIDE REDUCTASE"/>
    <property type="match status" value="1"/>
</dbReference>
<protein>
    <recommendedName>
        <fullName evidence="3">Peptide methionine sulfoxide reductase MsrB</fullName>
        <ecNumber evidence="3">1.8.4.12</ecNumber>
    </recommendedName>
    <alternativeName>
        <fullName evidence="3">Peptide-methionine (R)-S-oxide reductase</fullName>
    </alternativeName>
</protein>
<dbReference type="Gene3D" id="2.170.150.20">
    <property type="entry name" value="Peptide methionine sulfoxide reductase"/>
    <property type="match status" value="1"/>
</dbReference>
<dbReference type="HAMAP" id="MF_01400">
    <property type="entry name" value="MsrB"/>
    <property type="match status" value="1"/>
</dbReference>
<evidence type="ECO:0000259" key="4">
    <source>
        <dbReference type="PROSITE" id="PS51790"/>
    </source>
</evidence>
<organism evidence="5 6">
    <name type="scientific">Fructilactobacillus hinvesii</name>
    <dbReference type="NCBI Taxonomy" id="2940300"/>
    <lineage>
        <taxon>Bacteria</taxon>
        <taxon>Bacillati</taxon>
        <taxon>Bacillota</taxon>
        <taxon>Bacilli</taxon>
        <taxon>Lactobacillales</taxon>
        <taxon>Lactobacillaceae</taxon>
        <taxon>Fructilactobacillus</taxon>
    </lineage>
</organism>
<dbReference type="InterPro" id="IPR011057">
    <property type="entry name" value="Mss4-like_sf"/>
</dbReference>
<dbReference type="Pfam" id="PF01641">
    <property type="entry name" value="SelR"/>
    <property type="match status" value="1"/>
</dbReference>
<dbReference type="InterPro" id="IPR028427">
    <property type="entry name" value="Met_Sox_Rdtase_MsrB"/>
</dbReference>
<sequence length="149" mass="16292">MNKDELKQKLTPEEYAVTQEAATEPAFTGKYDQFFKKGIYVDVVSGEPLFSSADKYDSGCGWPAFTKPIQKDNLKSKTDTSFGMIREEVESSKAGSHLGHVFPDGPADKGGLRYCINSAALKFIPYDEMDAAGYGQYKAQVDANGGPNE</sequence>
<comment type="similarity">
    <text evidence="3">Belongs to the MsrB Met sulfoxide reductase family.</text>
</comment>
<evidence type="ECO:0000256" key="2">
    <source>
        <dbReference type="ARBA" id="ARBA00048488"/>
    </source>
</evidence>
<proteinExistence type="inferred from homology"/>
<keyword evidence="6" id="KW-1185">Reference proteome</keyword>
<dbReference type="InterPro" id="IPR002579">
    <property type="entry name" value="Met_Sox_Rdtase_MsrB_dom"/>
</dbReference>
<dbReference type="EC" id="1.8.4.12" evidence="3"/>
<dbReference type="GO" id="GO:0033743">
    <property type="term" value="F:peptide-methionine (R)-S-oxide reductase activity"/>
    <property type="evidence" value="ECO:0007669"/>
    <property type="project" value="UniProtKB-EC"/>
</dbReference>
<name>A0ABY5BQP9_9LACO</name>
<dbReference type="Proteomes" id="UP001057025">
    <property type="component" value="Chromosome"/>
</dbReference>
<dbReference type="NCBIfam" id="TIGR00357">
    <property type="entry name" value="peptide-methionine (R)-S-oxide reductase MsrB"/>
    <property type="match status" value="1"/>
</dbReference>
<comment type="catalytic activity">
    <reaction evidence="2 3">
        <text>L-methionyl-[protein] + [thioredoxin]-disulfide + H2O = L-methionyl-(R)-S-oxide-[protein] + [thioredoxin]-dithiol</text>
        <dbReference type="Rhea" id="RHEA:24164"/>
        <dbReference type="Rhea" id="RHEA-COMP:10698"/>
        <dbReference type="Rhea" id="RHEA-COMP:10700"/>
        <dbReference type="Rhea" id="RHEA-COMP:12313"/>
        <dbReference type="Rhea" id="RHEA-COMP:12314"/>
        <dbReference type="ChEBI" id="CHEBI:15377"/>
        <dbReference type="ChEBI" id="CHEBI:16044"/>
        <dbReference type="ChEBI" id="CHEBI:29950"/>
        <dbReference type="ChEBI" id="CHEBI:45764"/>
        <dbReference type="ChEBI" id="CHEBI:50058"/>
        <dbReference type="EC" id="1.8.4.12"/>
    </reaction>
</comment>
<keyword evidence="1 3" id="KW-0560">Oxidoreductase</keyword>
<evidence type="ECO:0000313" key="6">
    <source>
        <dbReference type="Proteomes" id="UP001057025"/>
    </source>
</evidence>
<dbReference type="SUPFAM" id="SSF51316">
    <property type="entry name" value="Mss4-like"/>
    <property type="match status" value="1"/>
</dbReference>
<dbReference type="PANTHER" id="PTHR10173:SF59">
    <property type="entry name" value="PEPTIDE METHIONINE SULFOXIDE REDUCTASE MSRA_MSRB"/>
    <property type="match status" value="1"/>
</dbReference>
<evidence type="ECO:0000256" key="3">
    <source>
        <dbReference type="HAMAP-Rule" id="MF_01400"/>
    </source>
</evidence>
<dbReference type="PROSITE" id="PS51790">
    <property type="entry name" value="MSRB"/>
    <property type="match status" value="1"/>
</dbReference>
<evidence type="ECO:0000313" key="5">
    <source>
        <dbReference type="EMBL" id="USS87430.1"/>
    </source>
</evidence>
<gene>
    <name evidence="3 5" type="primary">msrB</name>
    <name evidence="5" type="ORF">M3M39_04730</name>
</gene>
<accession>A0ABY5BQP9</accession>
<dbReference type="RefSeq" id="WP_252796726.1">
    <property type="nucleotide sequence ID" value="NZ_CP097118.1"/>
</dbReference>
<evidence type="ECO:0000256" key="1">
    <source>
        <dbReference type="ARBA" id="ARBA00023002"/>
    </source>
</evidence>
<feature type="active site" description="Nucleophile" evidence="3">
    <location>
        <position position="115"/>
    </location>
</feature>
<reference evidence="5" key="1">
    <citation type="submission" date="2022-05" db="EMBL/GenBank/DDBJ databases">
        <authorList>
            <person name="Oliphant S.A."/>
            <person name="Watson-Haigh N.S."/>
            <person name="Sumby K.M."/>
            <person name="Gardner J.M."/>
            <person name="Jiranek V."/>
        </authorList>
    </citation>
    <scope>NUCLEOTIDE SEQUENCE</scope>
    <source>
        <strain evidence="5">KI11_C11</strain>
    </source>
</reference>